<dbReference type="Gene3D" id="1.20.1050.10">
    <property type="match status" value="1"/>
</dbReference>
<dbReference type="KEGG" id="rgu:A4W93_03710"/>
<dbReference type="SFLD" id="SFLDS00019">
    <property type="entry name" value="Glutathione_Transferase_(cytos"/>
    <property type="match status" value="1"/>
</dbReference>
<reference evidence="2 3" key="1">
    <citation type="submission" date="2016-04" db="EMBL/GenBank/DDBJ databases">
        <title>Complete genome sequence of natural rubber-degrading, novel Gram-negative bacterium, Rhizobacter gummiphilus strain NS21.</title>
        <authorList>
            <person name="Tabata M."/>
            <person name="Kasai D."/>
            <person name="Fukuda M."/>
        </authorList>
    </citation>
    <scope>NUCLEOTIDE SEQUENCE [LARGE SCALE GENOMIC DNA]</scope>
    <source>
        <strain evidence="2 3">NS21</strain>
    </source>
</reference>
<evidence type="ECO:0000313" key="2">
    <source>
        <dbReference type="EMBL" id="ARN19094.1"/>
    </source>
</evidence>
<dbReference type="InterPro" id="IPR036282">
    <property type="entry name" value="Glutathione-S-Trfase_C_sf"/>
</dbReference>
<dbReference type="SFLD" id="SFLDG00358">
    <property type="entry name" value="Main_(cytGST)"/>
    <property type="match status" value="1"/>
</dbReference>
<evidence type="ECO:0000313" key="3">
    <source>
        <dbReference type="Proteomes" id="UP000193427"/>
    </source>
</evidence>
<dbReference type="PANTHER" id="PTHR44051">
    <property type="entry name" value="GLUTATHIONE S-TRANSFERASE-RELATED"/>
    <property type="match status" value="1"/>
</dbReference>
<accession>A0A1W6L4C7</accession>
<protein>
    <submittedName>
        <fullName evidence="2">Glutathione S-transferase</fullName>
    </submittedName>
</protein>
<dbReference type="Gene3D" id="3.40.30.10">
    <property type="entry name" value="Glutaredoxin"/>
    <property type="match status" value="1"/>
</dbReference>
<keyword evidence="3" id="KW-1185">Reference proteome</keyword>
<evidence type="ECO:0000256" key="1">
    <source>
        <dbReference type="RuleBase" id="RU003494"/>
    </source>
</evidence>
<dbReference type="PROSITE" id="PS50405">
    <property type="entry name" value="GST_CTER"/>
    <property type="match status" value="1"/>
</dbReference>
<dbReference type="PROSITE" id="PS50404">
    <property type="entry name" value="GST_NTER"/>
    <property type="match status" value="1"/>
</dbReference>
<dbReference type="AlphaFoldDB" id="A0A1W6L4C7"/>
<organism evidence="2 3">
    <name type="scientific">Piscinibacter gummiphilus</name>
    <dbReference type="NCBI Taxonomy" id="946333"/>
    <lineage>
        <taxon>Bacteria</taxon>
        <taxon>Pseudomonadati</taxon>
        <taxon>Pseudomonadota</taxon>
        <taxon>Betaproteobacteria</taxon>
        <taxon>Burkholderiales</taxon>
        <taxon>Sphaerotilaceae</taxon>
        <taxon>Piscinibacter</taxon>
    </lineage>
</organism>
<dbReference type="Pfam" id="PF02798">
    <property type="entry name" value="GST_N"/>
    <property type="match status" value="1"/>
</dbReference>
<keyword evidence="2" id="KW-0808">Transferase</keyword>
<dbReference type="SUPFAM" id="SSF52833">
    <property type="entry name" value="Thioredoxin-like"/>
    <property type="match status" value="1"/>
</dbReference>
<sequence>MITLHDFDLSGSCYKIRLFLNILGLKFERVPVDFGNREHKSAKYLALNPFGELPVFQDGDLVLRDTQAILVYLATRYDPSRQWYPDDPVSMGRIQQWLSTGGGEVMNASGARLVKCFGVTTLDLDKLQAGAHRVFRIMDDRLAATGSYLALEDRATLGDIACFPYTALAGEGGIDLAAYPHILAWIDRLRRLPGFIPMPGIPALP</sequence>
<dbReference type="Pfam" id="PF00043">
    <property type="entry name" value="GST_C"/>
    <property type="match status" value="1"/>
</dbReference>
<dbReference type="InterPro" id="IPR010987">
    <property type="entry name" value="Glutathione-S-Trfase_C-like"/>
</dbReference>
<dbReference type="CDD" id="cd03056">
    <property type="entry name" value="GST_N_4"/>
    <property type="match status" value="1"/>
</dbReference>
<dbReference type="InterPro" id="IPR004046">
    <property type="entry name" value="GST_C"/>
</dbReference>
<gene>
    <name evidence="2" type="ORF">A4W93_03710</name>
</gene>
<dbReference type="EMBL" id="CP015118">
    <property type="protein sequence ID" value="ARN19094.1"/>
    <property type="molecule type" value="Genomic_DNA"/>
</dbReference>
<dbReference type="PANTHER" id="PTHR44051:SF2">
    <property type="entry name" value="HYPOTHETICAL GLUTATHIONE S-TRANSFERASE LIKE PROTEIN"/>
    <property type="match status" value="1"/>
</dbReference>
<dbReference type="InterPro" id="IPR004045">
    <property type="entry name" value="Glutathione_S-Trfase_N"/>
</dbReference>
<dbReference type="InterPro" id="IPR036249">
    <property type="entry name" value="Thioredoxin-like_sf"/>
</dbReference>
<dbReference type="InterPro" id="IPR040079">
    <property type="entry name" value="Glutathione_S-Trfase"/>
</dbReference>
<dbReference type="SUPFAM" id="SSF47616">
    <property type="entry name" value="GST C-terminal domain-like"/>
    <property type="match status" value="1"/>
</dbReference>
<comment type="similarity">
    <text evidence="1">Belongs to the GST superfamily.</text>
</comment>
<dbReference type="OrthoDB" id="9797500at2"/>
<dbReference type="STRING" id="946333.A4W93_03710"/>
<dbReference type="Proteomes" id="UP000193427">
    <property type="component" value="Chromosome"/>
</dbReference>
<dbReference type="RefSeq" id="WP_085749334.1">
    <property type="nucleotide sequence ID" value="NZ_BSPR01000002.1"/>
</dbReference>
<name>A0A1W6L4C7_9BURK</name>
<dbReference type="GO" id="GO:0016740">
    <property type="term" value="F:transferase activity"/>
    <property type="evidence" value="ECO:0007669"/>
    <property type="project" value="UniProtKB-KW"/>
</dbReference>
<proteinExistence type="inferred from homology"/>